<dbReference type="PANTHER" id="PTHR33336:SF3">
    <property type="entry name" value="ABM DOMAIN-CONTAINING PROTEIN"/>
    <property type="match status" value="1"/>
</dbReference>
<dbReference type="PROSITE" id="PS51725">
    <property type="entry name" value="ABM"/>
    <property type="match status" value="1"/>
</dbReference>
<keyword evidence="2" id="KW-0503">Monooxygenase</keyword>
<comment type="caution">
    <text evidence="2">The sequence shown here is derived from an EMBL/GenBank/DDBJ whole genome shotgun (WGS) entry which is preliminary data.</text>
</comment>
<keyword evidence="2" id="KW-0560">Oxidoreductase</keyword>
<dbReference type="GO" id="GO:0005829">
    <property type="term" value="C:cytosol"/>
    <property type="evidence" value="ECO:0007669"/>
    <property type="project" value="TreeGrafter"/>
</dbReference>
<reference evidence="2 3" key="1">
    <citation type="submission" date="2017-10" db="EMBL/GenBank/DDBJ databases">
        <title>Draft genome of two endophytic bacteria isolated from 'guarana' Paullinia cupana (Mart.) Ducke.</title>
        <authorList>
            <person name="Siqueira K.A."/>
            <person name="Liotti R.G."/>
            <person name="Mendes T.A."/>
            <person name="Soares M.A."/>
        </authorList>
    </citation>
    <scope>NUCLEOTIDE SEQUENCE [LARGE SCALE GENOMIC DNA]</scope>
    <source>
        <strain evidence="2 3">342</strain>
    </source>
</reference>
<evidence type="ECO:0000313" key="2">
    <source>
        <dbReference type="EMBL" id="PRD15445.1"/>
    </source>
</evidence>
<dbReference type="Gene3D" id="3.30.70.100">
    <property type="match status" value="1"/>
</dbReference>
<name>A0A2S9ICD3_9GAMM</name>
<dbReference type="GO" id="GO:0004497">
    <property type="term" value="F:monooxygenase activity"/>
    <property type="evidence" value="ECO:0007669"/>
    <property type="project" value="UniProtKB-KW"/>
</dbReference>
<dbReference type="InterPro" id="IPR007138">
    <property type="entry name" value="ABM_dom"/>
</dbReference>
<gene>
    <name evidence="2" type="ORF">CQW29_10575</name>
</gene>
<feature type="domain" description="ABM" evidence="1">
    <location>
        <begin position="2"/>
        <end position="90"/>
    </location>
</feature>
<dbReference type="OrthoDB" id="9812192at2"/>
<dbReference type="InterPro" id="IPR050744">
    <property type="entry name" value="AI-2_Isomerase_LsrG"/>
</dbReference>
<dbReference type="PANTHER" id="PTHR33336">
    <property type="entry name" value="QUINOL MONOOXYGENASE YGIN-RELATED"/>
    <property type="match status" value="1"/>
</dbReference>
<dbReference type="AlphaFoldDB" id="A0A2S9ICD3"/>
<evidence type="ECO:0000313" key="3">
    <source>
        <dbReference type="Proteomes" id="UP000239181"/>
    </source>
</evidence>
<sequence>MLKVIAEDFIKPEHIETVLPLYRELVAATKQEPLCIAYDLFIDEKDPGHFIFIEEWPDRAALDVHCATEHFQRLVPAINQYQRQDGRIVLMDTVVSPATN</sequence>
<protein>
    <submittedName>
        <fullName evidence="2">Antibiotic biosynthesis monooxygenase</fullName>
    </submittedName>
</protein>
<keyword evidence="3" id="KW-1185">Reference proteome</keyword>
<dbReference type="SUPFAM" id="SSF54909">
    <property type="entry name" value="Dimeric alpha+beta barrel"/>
    <property type="match status" value="1"/>
</dbReference>
<accession>A0A2S9ICD3</accession>
<dbReference type="EMBL" id="PDET01000006">
    <property type="protein sequence ID" value="PRD15445.1"/>
    <property type="molecule type" value="Genomic_DNA"/>
</dbReference>
<evidence type="ECO:0000259" key="1">
    <source>
        <dbReference type="PROSITE" id="PS51725"/>
    </source>
</evidence>
<dbReference type="Proteomes" id="UP000239181">
    <property type="component" value="Unassembled WGS sequence"/>
</dbReference>
<dbReference type="RefSeq" id="WP_105592701.1">
    <property type="nucleotide sequence ID" value="NZ_PDET01000006.1"/>
</dbReference>
<organism evidence="2 3">
    <name type="scientific">Pantoea coffeiphila</name>
    <dbReference type="NCBI Taxonomy" id="1465635"/>
    <lineage>
        <taxon>Bacteria</taxon>
        <taxon>Pseudomonadati</taxon>
        <taxon>Pseudomonadota</taxon>
        <taxon>Gammaproteobacteria</taxon>
        <taxon>Enterobacterales</taxon>
        <taxon>Erwiniaceae</taxon>
        <taxon>Pantoea</taxon>
    </lineage>
</organism>
<proteinExistence type="predicted"/>
<dbReference type="InterPro" id="IPR011008">
    <property type="entry name" value="Dimeric_a/b-barrel"/>
</dbReference>
<dbReference type="Pfam" id="PF03992">
    <property type="entry name" value="ABM"/>
    <property type="match status" value="1"/>
</dbReference>